<feature type="compositionally biased region" description="Low complexity" evidence="1">
    <location>
        <begin position="583"/>
        <end position="597"/>
    </location>
</feature>
<feature type="region of interest" description="Disordered" evidence="1">
    <location>
        <begin position="721"/>
        <end position="763"/>
    </location>
</feature>
<name>A0A167JL05_CALVF</name>
<feature type="compositionally biased region" description="Low complexity" evidence="1">
    <location>
        <begin position="139"/>
        <end position="154"/>
    </location>
</feature>
<dbReference type="EMBL" id="KV417300">
    <property type="protein sequence ID" value="KZO93692.1"/>
    <property type="molecule type" value="Genomic_DNA"/>
</dbReference>
<sequence>MHRRSFLPSSSGADPRAPSTSGPLPATASKFSLFRKTAPAPAPAPPASSSRDRRLLERAERARAESDGNGSVIDIAPHSGHGTPGQAARAAGGRVAEEAAEGEEEEERERARLREEAARSLGWGPAEAGAGSAWDAQDAAEGGAVASGSGSGSAERGEKARRGSFLLLPGKASKRHSIQALLARTPSRTAPAPSPPPVAPQRPGQPQQPAFAPQQTPAERLYTQIGPPPHFPSPLSAFPSPLHSSPVTFPSSPGLFGLRKPRPRLLLLSPQGQLHLFSTRSPSPKERESDRLDLLSSPAGSVTAVLLDLRAGGKKHEEHMLRVDGVSAGKGGGRTNWTFVCASRAEMGEWIRVVEGVLERARQAAEASPATAGDAQGGNTGKEAKPELLRPSLPGPTHSYPSAFVPETARHDWSSPSSTQHGDHVPPPPSAPSISHLRGKRQSLTAEALAQAQAARSHTPVSALPIGPKPRLSSRPSTAPTFTSFIAPPAAAGPPTVEPRDPAERDKRRDSVRASAVPGELGTLGQPIVRSPDSILSPTSPLSAPHPPLSGQQLGQHPFGASSTSLRDREVRESLPPPRRPRPGSVSGRPLSPVPSSEGSRLGAPSTREGGRTPEGAQQLLHSGSSQELKVSTANLLKSPRGTRTPKRPSTAPTISSPPGGMPATSTGSLKRRSGMLPPISPPPNHPIPAPPVGVSVPTINGVLPGSDVRVPKGERRLSAMAALPGPPTTNGTGGYVNGTRSRTGSGSGRTVRLLPDTPGTADLVGLGITSPNIQRRMTPPPRPPPTGALPALPIDTLVADEFGSSLRAQKHRSLPASPTQSSNPPIYVLPSQSRENVLGDSLIERNSAHDVDGAMRHLPEDAAQHVGLAGDKTLKAESGTRKKGESFFEGQSPDLDAVDTWDKPPRASSVLLGDDADRFWKEATRSDRPNSDTEGRDERPSQDSGELASTSTKTSFEAQPISYGTGSDIKDYERLGKSTPKNEADTIVRA</sequence>
<feature type="compositionally biased region" description="Acidic residues" evidence="1">
    <location>
        <begin position="98"/>
        <end position="107"/>
    </location>
</feature>
<evidence type="ECO:0000313" key="2">
    <source>
        <dbReference type="EMBL" id="KZO93692.1"/>
    </source>
</evidence>
<evidence type="ECO:0000256" key="1">
    <source>
        <dbReference type="SAM" id="MobiDB-lite"/>
    </source>
</evidence>
<feature type="compositionally biased region" description="Basic and acidic residues" evidence="1">
    <location>
        <begin position="876"/>
        <end position="887"/>
    </location>
</feature>
<organism evidence="2 3">
    <name type="scientific">Calocera viscosa (strain TUFC12733)</name>
    <dbReference type="NCBI Taxonomy" id="1330018"/>
    <lineage>
        <taxon>Eukaryota</taxon>
        <taxon>Fungi</taxon>
        <taxon>Dikarya</taxon>
        <taxon>Basidiomycota</taxon>
        <taxon>Agaricomycotina</taxon>
        <taxon>Dacrymycetes</taxon>
        <taxon>Dacrymycetales</taxon>
        <taxon>Dacrymycetaceae</taxon>
        <taxon>Calocera</taxon>
    </lineage>
</organism>
<protein>
    <recommendedName>
        <fullName evidence="4">PH domain-containing protein</fullName>
    </recommendedName>
</protein>
<dbReference type="AlphaFoldDB" id="A0A167JL05"/>
<feature type="compositionally biased region" description="Low complexity" evidence="1">
    <location>
        <begin position="446"/>
        <end position="455"/>
    </location>
</feature>
<feature type="compositionally biased region" description="Polar residues" evidence="1">
    <location>
        <begin position="7"/>
        <end position="22"/>
    </location>
</feature>
<accession>A0A167JL05</accession>
<feature type="compositionally biased region" description="Basic and acidic residues" evidence="1">
    <location>
        <begin position="498"/>
        <end position="512"/>
    </location>
</feature>
<feature type="region of interest" description="Disordered" evidence="1">
    <location>
        <begin position="365"/>
        <end position="693"/>
    </location>
</feature>
<keyword evidence="3" id="KW-1185">Reference proteome</keyword>
<feature type="region of interest" description="Disordered" evidence="1">
    <location>
        <begin position="1"/>
        <end position="239"/>
    </location>
</feature>
<feature type="compositionally biased region" description="Polar residues" evidence="1">
    <location>
        <begin position="474"/>
        <end position="484"/>
    </location>
</feature>
<evidence type="ECO:0008006" key="4">
    <source>
        <dbReference type="Google" id="ProtNLM"/>
    </source>
</evidence>
<feature type="compositionally biased region" description="Pro residues" evidence="1">
    <location>
        <begin position="679"/>
        <end position="692"/>
    </location>
</feature>
<dbReference type="OrthoDB" id="10592726at2759"/>
<feature type="compositionally biased region" description="Polar residues" evidence="1">
    <location>
        <begin position="620"/>
        <end position="636"/>
    </location>
</feature>
<feature type="compositionally biased region" description="Basic and acidic residues" evidence="1">
    <location>
        <begin position="108"/>
        <end position="118"/>
    </location>
</feature>
<dbReference type="Proteomes" id="UP000076738">
    <property type="component" value="Unassembled WGS sequence"/>
</dbReference>
<feature type="compositionally biased region" description="Polar residues" evidence="1">
    <location>
        <begin position="550"/>
        <end position="565"/>
    </location>
</feature>
<evidence type="ECO:0000313" key="3">
    <source>
        <dbReference type="Proteomes" id="UP000076738"/>
    </source>
</evidence>
<dbReference type="STRING" id="1330018.A0A167JL05"/>
<feature type="compositionally biased region" description="Low complexity" evidence="1">
    <location>
        <begin position="201"/>
        <end position="218"/>
    </location>
</feature>
<feature type="compositionally biased region" description="Polar residues" evidence="1">
    <location>
        <begin position="943"/>
        <end position="966"/>
    </location>
</feature>
<gene>
    <name evidence="2" type="ORF">CALVIDRAFT_566420</name>
</gene>
<reference evidence="2 3" key="1">
    <citation type="journal article" date="2016" name="Mol. Biol. Evol.">
        <title>Comparative Genomics of Early-Diverging Mushroom-Forming Fungi Provides Insights into the Origins of Lignocellulose Decay Capabilities.</title>
        <authorList>
            <person name="Nagy L.G."/>
            <person name="Riley R."/>
            <person name="Tritt A."/>
            <person name="Adam C."/>
            <person name="Daum C."/>
            <person name="Floudas D."/>
            <person name="Sun H."/>
            <person name="Yadav J.S."/>
            <person name="Pangilinan J."/>
            <person name="Larsson K.H."/>
            <person name="Matsuura K."/>
            <person name="Barry K."/>
            <person name="Labutti K."/>
            <person name="Kuo R."/>
            <person name="Ohm R.A."/>
            <person name="Bhattacharya S.S."/>
            <person name="Shirouzu T."/>
            <person name="Yoshinaga Y."/>
            <person name="Martin F.M."/>
            <person name="Grigoriev I.V."/>
            <person name="Hibbett D.S."/>
        </authorList>
    </citation>
    <scope>NUCLEOTIDE SEQUENCE [LARGE SCALE GENOMIC DNA]</scope>
    <source>
        <strain evidence="2 3">TUFC12733</strain>
    </source>
</reference>
<feature type="compositionally biased region" description="Basic and acidic residues" evidence="1">
    <location>
        <begin position="916"/>
        <end position="942"/>
    </location>
</feature>
<proteinExistence type="predicted"/>
<feature type="compositionally biased region" description="Basic and acidic residues" evidence="1">
    <location>
        <begin position="50"/>
        <end position="66"/>
    </location>
</feature>
<feature type="region of interest" description="Disordered" evidence="1">
    <location>
        <begin position="876"/>
        <end position="991"/>
    </location>
</feature>
<feature type="compositionally biased region" description="Basic and acidic residues" evidence="1">
    <location>
        <begin position="969"/>
        <end position="991"/>
    </location>
</feature>
<feature type="compositionally biased region" description="Low complexity" evidence="1">
    <location>
        <begin position="738"/>
        <end position="751"/>
    </location>
</feature>